<accession>F2T520</accession>
<evidence type="ECO:0008006" key="6">
    <source>
        <dbReference type="Google" id="ProtNLM"/>
    </source>
</evidence>
<evidence type="ECO:0000256" key="3">
    <source>
        <dbReference type="ARBA" id="ARBA00023180"/>
    </source>
</evidence>
<evidence type="ECO:0000256" key="1">
    <source>
        <dbReference type="ARBA" id="ARBA00004370"/>
    </source>
</evidence>
<dbReference type="Proteomes" id="UP000007802">
    <property type="component" value="Unassembled WGS sequence"/>
</dbReference>
<evidence type="ECO:0000256" key="4">
    <source>
        <dbReference type="SAM" id="Phobius"/>
    </source>
</evidence>
<keyword evidence="3" id="KW-0325">Glycoprotein</keyword>
<dbReference type="Pfam" id="PF01437">
    <property type="entry name" value="PSI"/>
    <property type="match status" value="1"/>
</dbReference>
<dbReference type="EMBL" id="GG749409">
    <property type="protein sequence ID" value="EGE78245.2"/>
    <property type="molecule type" value="Genomic_DNA"/>
</dbReference>
<proteinExistence type="predicted"/>
<sequence length="239" mass="26483">MVEVTEATAPAAALELHLPSGKNSTLEISPEFLRRHRPKHRDGRGGDGKDEDPLLYICWQQQSCGSCLKASVECSWCPGSSTCVPNRSLFPLLAPLTSSAICPLAARERWELRAAPLGCNVSTFTLLTGVISVLGTLALVLVGWCGVVLGRKGWRAAEVWRRDRGRTWGYDYGYGVRRGRGRDHGYGYGYGYGNGNGNGNGRGRDHGRERDRGTRRWVERGGERRLVFVVEEERRPLLV</sequence>
<keyword evidence="4" id="KW-1133">Transmembrane helix</keyword>
<dbReference type="AlphaFoldDB" id="F2T520"/>
<feature type="transmembrane region" description="Helical" evidence="4">
    <location>
        <begin position="126"/>
        <end position="149"/>
    </location>
</feature>
<protein>
    <recommendedName>
        <fullName evidence="6">PSI domain-containing protein</fullName>
    </recommendedName>
</protein>
<evidence type="ECO:0000256" key="2">
    <source>
        <dbReference type="ARBA" id="ARBA00023136"/>
    </source>
</evidence>
<keyword evidence="4" id="KW-0812">Transmembrane</keyword>
<comment type="subcellular location">
    <subcellularLocation>
        <location evidence="1">Membrane</location>
    </subcellularLocation>
</comment>
<dbReference type="InterPro" id="IPR002165">
    <property type="entry name" value="Plexin_repeat"/>
</dbReference>
<name>F2T520_AJEDA</name>
<dbReference type="GO" id="GO:0016020">
    <property type="term" value="C:membrane"/>
    <property type="evidence" value="ECO:0007669"/>
    <property type="project" value="UniProtKB-SubCell"/>
</dbReference>
<reference evidence="5" key="1">
    <citation type="submission" date="2010-03" db="EMBL/GenBank/DDBJ databases">
        <title>Annotation of Blastomyces dermatitidis strain ATCC 18188.</title>
        <authorList>
            <consortium name="The Broad Institute Genome Sequencing Platform"/>
            <consortium name="Broad Institute Genome Sequencing Center for Infectious Disease."/>
            <person name="Cuomo C."/>
            <person name="Klein B."/>
            <person name="Sullivan T."/>
            <person name="Heitman J."/>
            <person name="Young S."/>
            <person name="Zeng Q."/>
            <person name="Gargeya S."/>
            <person name="Alvarado L."/>
            <person name="Berlin A.M."/>
            <person name="Chapman S.B."/>
            <person name="Chen Z."/>
            <person name="Freedman E."/>
            <person name="Gellesch M."/>
            <person name="Goldberg J."/>
            <person name="Griggs A."/>
            <person name="Gujja S."/>
            <person name="Heilman E."/>
            <person name="Heiman D."/>
            <person name="Howarth C."/>
            <person name="Mehta T."/>
            <person name="Neiman D."/>
            <person name="Pearson M."/>
            <person name="Roberts A."/>
            <person name="Saif S."/>
            <person name="Shea T."/>
            <person name="Shenoy N."/>
            <person name="Sisk P."/>
            <person name="Stolte C."/>
            <person name="Sykes S."/>
            <person name="White J."/>
            <person name="Yandava C."/>
            <person name="Haas B."/>
            <person name="Nusbaum C."/>
            <person name="Birren B."/>
        </authorList>
    </citation>
    <scope>NUCLEOTIDE SEQUENCE [LARGE SCALE GENOMIC DNA]</scope>
    <source>
        <strain evidence="5">ATCC 18188</strain>
    </source>
</reference>
<keyword evidence="2 4" id="KW-0472">Membrane</keyword>
<organism evidence="5">
    <name type="scientific">Ajellomyces dermatitidis (strain ATCC 18188 / CBS 674.68)</name>
    <name type="common">Blastomyces dermatitidis</name>
    <dbReference type="NCBI Taxonomy" id="653446"/>
    <lineage>
        <taxon>Eukaryota</taxon>
        <taxon>Fungi</taxon>
        <taxon>Dikarya</taxon>
        <taxon>Ascomycota</taxon>
        <taxon>Pezizomycotina</taxon>
        <taxon>Eurotiomycetes</taxon>
        <taxon>Eurotiomycetidae</taxon>
        <taxon>Onygenales</taxon>
        <taxon>Ajellomycetaceae</taxon>
        <taxon>Blastomyces</taxon>
    </lineage>
</organism>
<dbReference type="OrthoDB" id="4188718at2759"/>
<gene>
    <name evidence="5" type="ORF">BDDG_01182</name>
</gene>
<evidence type="ECO:0000313" key="5">
    <source>
        <dbReference type="EMBL" id="EGE78245.2"/>
    </source>
</evidence>
<dbReference type="HOGENOM" id="CLU_113404_0_0_1"/>